<name>A0A3S4JBI8_9ENTR</name>
<evidence type="ECO:0000313" key="2">
    <source>
        <dbReference type="Proteomes" id="UP000274122"/>
    </source>
</evidence>
<accession>A0A3S4JBI8</accession>
<dbReference type="EMBL" id="LR134201">
    <property type="protein sequence ID" value="VEB97388.1"/>
    <property type="molecule type" value="Genomic_DNA"/>
</dbReference>
<dbReference type="KEGG" id="clap:NCTC11466_02129"/>
<evidence type="ECO:0000313" key="1">
    <source>
        <dbReference type="EMBL" id="VEB97388.1"/>
    </source>
</evidence>
<keyword evidence="2" id="KW-1185">Reference proteome</keyword>
<dbReference type="Proteomes" id="UP000274122">
    <property type="component" value="Chromosome"/>
</dbReference>
<dbReference type="RefSeq" id="WP_126356166.1">
    <property type="nucleotide sequence ID" value="NZ_LR134201.1"/>
</dbReference>
<proteinExistence type="predicted"/>
<dbReference type="AlphaFoldDB" id="A0A3S4JBI8"/>
<protein>
    <submittedName>
        <fullName evidence="1">Uncharacterized protein</fullName>
    </submittedName>
</protein>
<gene>
    <name evidence="1" type="ORF">NCTC11466_02129</name>
</gene>
<sequence length="75" mass="8640">MKLTVTPAQLEACNNWQILRAEILARNPDMALTIQELDMMVERSARAAMNIAHRIDWDFSEAARIAEKENQREAK</sequence>
<organism evidence="1 2">
    <name type="scientific">Cedecea lapagei</name>
    <dbReference type="NCBI Taxonomy" id="158823"/>
    <lineage>
        <taxon>Bacteria</taxon>
        <taxon>Pseudomonadati</taxon>
        <taxon>Pseudomonadota</taxon>
        <taxon>Gammaproteobacteria</taxon>
        <taxon>Enterobacterales</taxon>
        <taxon>Enterobacteriaceae</taxon>
        <taxon>Cedecea</taxon>
    </lineage>
</organism>
<reference evidence="1 2" key="1">
    <citation type="submission" date="2018-12" db="EMBL/GenBank/DDBJ databases">
        <authorList>
            <consortium name="Pathogen Informatics"/>
        </authorList>
    </citation>
    <scope>NUCLEOTIDE SEQUENCE [LARGE SCALE GENOMIC DNA]</scope>
    <source>
        <strain evidence="1 2">NCTC11466</strain>
    </source>
</reference>
<dbReference type="OrthoDB" id="6629286at2"/>